<evidence type="ECO:0000313" key="1">
    <source>
        <dbReference type="EMBL" id="TQN28271.1"/>
    </source>
</evidence>
<dbReference type="AlphaFoldDB" id="A0A543N8W3"/>
<accession>A0A543N8W3</accession>
<name>A0A543N8W3_9ACTN</name>
<sequence>MSTRYTYYVVDLADGRIIGDLPLTGVSFSRVLNGTGKLRANLPTRAPGVRALEPRRLTEPGRSAVYVDRDDRLVWGGIIWTTRYAAADGTLEISAADFLSYLEHRYVLPAQPPRATPVAQWPPVRIPEGGGRADQLDIAAELVRLGQRGGGITPGMGFRRAGRDDSPSGVARSVEYRPYEFKPVAEALDDLAAAEDGFDYTCTVSWSRGVPEPALLVGSPRLGQEGQPHLWEYGAGLVDFTWPVDGADMATRVFAQGAGSESEQLIAVSPEDGEVPPKRPLLEDTLSVLDIGDPALLQAHADRHRRGAERPIVLPELTVRADRHPRLGSYEVGDRARILIDDPFLGQRRDVSTRITEFEVAPGADAGEELVRLTVRPVGEVDAT</sequence>
<protein>
    <recommendedName>
        <fullName evidence="3">ReqiPepy6 Gp37-like protein</fullName>
    </recommendedName>
</protein>
<gene>
    <name evidence="1" type="ORF">FHX37_3604</name>
</gene>
<dbReference type="Proteomes" id="UP000317422">
    <property type="component" value="Unassembled WGS sequence"/>
</dbReference>
<comment type="caution">
    <text evidence="1">The sequence shown here is derived from an EMBL/GenBank/DDBJ whole genome shotgun (WGS) entry which is preliminary data.</text>
</comment>
<keyword evidence="2" id="KW-1185">Reference proteome</keyword>
<dbReference type="EMBL" id="VFQC01000002">
    <property type="protein sequence ID" value="TQN28271.1"/>
    <property type="molecule type" value="Genomic_DNA"/>
</dbReference>
<dbReference type="OrthoDB" id="3515845at2"/>
<dbReference type="RefSeq" id="WP_141925343.1">
    <property type="nucleotide sequence ID" value="NZ_VFQC01000002.1"/>
</dbReference>
<evidence type="ECO:0000313" key="2">
    <source>
        <dbReference type="Proteomes" id="UP000317422"/>
    </source>
</evidence>
<organism evidence="1 2">
    <name type="scientific">Haloactinospora alba</name>
    <dbReference type="NCBI Taxonomy" id="405555"/>
    <lineage>
        <taxon>Bacteria</taxon>
        <taxon>Bacillati</taxon>
        <taxon>Actinomycetota</taxon>
        <taxon>Actinomycetes</taxon>
        <taxon>Streptosporangiales</taxon>
        <taxon>Nocardiopsidaceae</taxon>
        <taxon>Haloactinospora</taxon>
    </lineage>
</organism>
<proteinExistence type="predicted"/>
<reference evidence="1 2" key="1">
    <citation type="submission" date="2019-06" db="EMBL/GenBank/DDBJ databases">
        <title>Sequencing the genomes of 1000 actinobacteria strains.</title>
        <authorList>
            <person name="Klenk H.-P."/>
        </authorList>
    </citation>
    <scope>NUCLEOTIDE SEQUENCE [LARGE SCALE GENOMIC DNA]</scope>
    <source>
        <strain evidence="1 2">DSM 45015</strain>
    </source>
</reference>
<evidence type="ECO:0008006" key="3">
    <source>
        <dbReference type="Google" id="ProtNLM"/>
    </source>
</evidence>